<keyword evidence="2" id="KW-1185">Reference proteome</keyword>
<dbReference type="RefSeq" id="WP_210062119.1">
    <property type="nucleotide sequence ID" value="NZ_JAGGLJ010000023.1"/>
</dbReference>
<accession>A0ABS4KEE7</accession>
<evidence type="ECO:0000313" key="1">
    <source>
        <dbReference type="EMBL" id="MBP2026139.1"/>
    </source>
</evidence>
<name>A0ABS4KEE7_9FIRM</name>
<gene>
    <name evidence="1" type="ORF">J2Z71_001697</name>
</gene>
<comment type="caution">
    <text evidence="1">The sequence shown here is derived from an EMBL/GenBank/DDBJ whole genome shotgun (WGS) entry which is preliminary data.</text>
</comment>
<proteinExistence type="predicted"/>
<dbReference type="Proteomes" id="UP001519306">
    <property type="component" value="Unassembled WGS sequence"/>
</dbReference>
<dbReference type="EMBL" id="JAGGLJ010000023">
    <property type="protein sequence ID" value="MBP2026139.1"/>
    <property type="molecule type" value="Genomic_DNA"/>
</dbReference>
<reference evidence="1 2" key="1">
    <citation type="submission" date="2021-03" db="EMBL/GenBank/DDBJ databases">
        <title>Genomic Encyclopedia of Type Strains, Phase IV (KMG-IV): sequencing the most valuable type-strain genomes for metagenomic binning, comparative biology and taxonomic classification.</title>
        <authorList>
            <person name="Goeker M."/>
        </authorList>
    </citation>
    <scope>NUCLEOTIDE SEQUENCE [LARGE SCALE GENOMIC DNA]</scope>
    <source>
        <strain evidence="1 2">DSM 27563</strain>
    </source>
</reference>
<organism evidence="1 2">
    <name type="scientific">Peptoniphilus stercorisuis</name>
    <dbReference type="NCBI Taxonomy" id="1436965"/>
    <lineage>
        <taxon>Bacteria</taxon>
        <taxon>Bacillati</taxon>
        <taxon>Bacillota</taxon>
        <taxon>Tissierellia</taxon>
        <taxon>Tissierellales</taxon>
        <taxon>Peptoniphilaceae</taxon>
        <taxon>Peptoniphilus</taxon>
    </lineage>
</organism>
<sequence>MIYKNPYFKKYKNSNLMIINCSNCKNEIIKYQKVGAGALINIYIERIISSSFKINFNENGLFCPICNNQIASRINSKKSKDPAYRMFRGKFNTRIF</sequence>
<evidence type="ECO:0000313" key="2">
    <source>
        <dbReference type="Proteomes" id="UP001519306"/>
    </source>
</evidence>
<protein>
    <submittedName>
        <fullName evidence="1">Uncharacterized protein</fullName>
    </submittedName>
</protein>